<evidence type="ECO:0000259" key="1">
    <source>
        <dbReference type="Pfam" id="PF10686"/>
    </source>
</evidence>
<gene>
    <name evidence="2" type="ORF">SAMN06295987_109104</name>
</gene>
<protein>
    <recommendedName>
        <fullName evidence="1">YspA cpYpsA-related SLOG domain-containing protein</fullName>
    </recommendedName>
</protein>
<evidence type="ECO:0000313" key="3">
    <source>
        <dbReference type="Proteomes" id="UP000190989"/>
    </source>
</evidence>
<proteinExistence type="predicted"/>
<organism evidence="2 3">
    <name type="scientific">Novosphingobium mathurense</name>
    <dbReference type="NCBI Taxonomy" id="428990"/>
    <lineage>
        <taxon>Bacteria</taxon>
        <taxon>Pseudomonadati</taxon>
        <taxon>Pseudomonadota</taxon>
        <taxon>Alphaproteobacteria</taxon>
        <taxon>Sphingomonadales</taxon>
        <taxon>Sphingomonadaceae</taxon>
        <taxon>Novosphingobium</taxon>
    </lineage>
</organism>
<name>A0A1U6IME8_9SPHN</name>
<dbReference type="Pfam" id="PF10686">
    <property type="entry name" value="YAcAr"/>
    <property type="match status" value="1"/>
</dbReference>
<keyword evidence="3" id="KW-1185">Reference proteome</keyword>
<dbReference type="AlphaFoldDB" id="A0A1U6IME8"/>
<dbReference type="RefSeq" id="WP_079731665.1">
    <property type="nucleotide sequence ID" value="NZ_FVZE01000009.1"/>
</dbReference>
<dbReference type="Proteomes" id="UP000190989">
    <property type="component" value="Unassembled WGS sequence"/>
</dbReference>
<dbReference type="InterPro" id="IPR019627">
    <property type="entry name" value="YAcAr"/>
</dbReference>
<dbReference type="EMBL" id="FVZE01000009">
    <property type="protein sequence ID" value="SLK09208.1"/>
    <property type="molecule type" value="Genomic_DNA"/>
</dbReference>
<dbReference type="STRING" id="428990.SAMN06295987_109104"/>
<feature type="domain" description="YspA cpYpsA-related SLOG" evidence="1">
    <location>
        <begin position="209"/>
        <end position="271"/>
    </location>
</feature>
<evidence type="ECO:0000313" key="2">
    <source>
        <dbReference type="EMBL" id="SLK09208.1"/>
    </source>
</evidence>
<reference evidence="3" key="1">
    <citation type="submission" date="2017-02" db="EMBL/GenBank/DDBJ databases">
        <authorList>
            <person name="Varghese N."/>
            <person name="Submissions S."/>
        </authorList>
    </citation>
    <scope>NUCLEOTIDE SEQUENCE [LARGE SCALE GENOMIC DNA]</scope>
    <source>
        <strain evidence="3">SM117</strain>
    </source>
</reference>
<accession>A0A1U6IME8</accession>
<sequence length="333" mass="36642">MTRFTSFADLAGILANDRIARAADNEVHAATYDGAFIEHSELAKLSIMAEPEASEMPDPDMARAAVELAVGTIFDVFRGTRMEEFAQQIVWGFVNSFHMTARIAEGREDDAAKKLGELARYNDNSEIHAVEMEDTQLLCRTLQGCREALEAMRDHASQVYRVETGKPFTATRGSQVSRTSATASQIAARDFLAARNRQRNEDHAPTGPMVVVSGGQVWHDHEMLWDILDDIKARIPEMVLATTGMRKGVDAIATGWAQARKVKSIAFVPNSAHGNAAPFKRNENLVRLRPVEAIVCEGSGIQSNLAQRLRAAGVPLHVRRIADQRPAPRSSRA</sequence>